<evidence type="ECO:0000313" key="1">
    <source>
        <dbReference type="Proteomes" id="UP000887565"/>
    </source>
</evidence>
<name>A0A915IRJ5_ROMCU</name>
<dbReference type="Proteomes" id="UP000887565">
    <property type="component" value="Unplaced"/>
</dbReference>
<sequence length="104" mass="12386">MEHNYWETGPTQMNVDSMHSAIEYAHDDENWKNSGKREDGQKYSISSRFMENKYQFQRSKKADLVSLCTARQIPPEYHLWFESLPAIDQVEQCLDDEKYSDCQR</sequence>
<protein>
    <submittedName>
        <fullName evidence="2">Uncharacterized protein</fullName>
    </submittedName>
</protein>
<proteinExistence type="predicted"/>
<evidence type="ECO:0000313" key="2">
    <source>
        <dbReference type="WBParaSite" id="nRc.2.0.1.t16642-RA"/>
    </source>
</evidence>
<keyword evidence="1" id="KW-1185">Reference proteome</keyword>
<dbReference type="WBParaSite" id="nRc.2.0.1.t16642-RA">
    <property type="protein sequence ID" value="nRc.2.0.1.t16642-RA"/>
    <property type="gene ID" value="nRc.2.0.1.g16642"/>
</dbReference>
<dbReference type="AlphaFoldDB" id="A0A915IRJ5"/>
<reference evidence="2" key="1">
    <citation type="submission" date="2022-11" db="UniProtKB">
        <authorList>
            <consortium name="WormBaseParasite"/>
        </authorList>
    </citation>
    <scope>IDENTIFICATION</scope>
</reference>
<organism evidence="1 2">
    <name type="scientific">Romanomermis culicivorax</name>
    <name type="common">Nematode worm</name>
    <dbReference type="NCBI Taxonomy" id="13658"/>
    <lineage>
        <taxon>Eukaryota</taxon>
        <taxon>Metazoa</taxon>
        <taxon>Ecdysozoa</taxon>
        <taxon>Nematoda</taxon>
        <taxon>Enoplea</taxon>
        <taxon>Dorylaimia</taxon>
        <taxon>Mermithida</taxon>
        <taxon>Mermithoidea</taxon>
        <taxon>Mermithidae</taxon>
        <taxon>Romanomermis</taxon>
    </lineage>
</organism>
<accession>A0A915IRJ5</accession>